<organism evidence="3">
    <name type="scientific">Arion vulgaris</name>
    <dbReference type="NCBI Taxonomy" id="1028688"/>
    <lineage>
        <taxon>Eukaryota</taxon>
        <taxon>Metazoa</taxon>
        <taxon>Spiralia</taxon>
        <taxon>Lophotrochozoa</taxon>
        <taxon>Mollusca</taxon>
        <taxon>Gastropoda</taxon>
        <taxon>Heterobranchia</taxon>
        <taxon>Euthyneura</taxon>
        <taxon>Panpulmonata</taxon>
        <taxon>Eupulmonata</taxon>
        <taxon>Stylommatophora</taxon>
        <taxon>Helicina</taxon>
        <taxon>Arionoidea</taxon>
        <taxon>Arionidae</taxon>
        <taxon>Arion</taxon>
    </lineage>
</organism>
<dbReference type="EMBL" id="HACG01026963">
    <property type="protein sequence ID" value="CEK73828.1"/>
    <property type="molecule type" value="Transcribed_RNA"/>
</dbReference>
<dbReference type="PANTHER" id="PTHR43092">
    <property type="entry name" value="L-CYSTEINE DESULFHYDRASE"/>
    <property type="match status" value="1"/>
</dbReference>
<evidence type="ECO:0000256" key="1">
    <source>
        <dbReference type="ARBA" id="ARBA00022898"/>
    </source>
</evidence>
<name>A0A0B6ZZS0_9EUPU</name>
<evidence type="ECO:0000259" key="2">
    <source>
        <dbReference type="Pfam" id="PF00266"/>
    </source>
</evidence>
<dbReference type="InterPro" id="IPR015422">
    <property type="entry name" value="PyrdxlP-dep_Trfase_small"/>
</dbReference>
<evidence type="ECO:0000313" key="3">
    <source>
        <dbReference type="EMBL" id="CEK73827.1"/>
    </source>
</evidence>
<dbReference type="InterPro" id="IPR015421">
    <property type="entry name" value="PyrdxlP-dep_Trfase_major"/>
</dbReference>
<protein>
    <recommendedName>
        <fullName evidence="2">Aminotransferase class V domain-containing protein</fullName>
    </recommendedName>
</protein>
<dbReference type="InterPro" id="IPR000192">
    <property type="entry name" value="Aminotrans_V_dom"/>
</dbReference>
<dbReference type="SUPFAM" id="SSF53383">
    <property type="entry name" value="PLP-dependent transferases"/>
    <property type="match status" value="1"/>
</dbReference>
<gene>
    <name evidence="3" type="primary">ORF88443</name>
    <name evidence="4" type="synonym">ORF88448</name>
</gene>
<dbReference type="InterPro" id="IPR015424">
    <property type="entry name" value="PyrdxlP-dep_Trfase"/>
</dbReference>
<reference evidence="3" key="1">
    <citation type="submission" date="2014-12" db="EMBL/GenBank/DDBJ databases">
        <title>Insight into the proteome of Arion vulgaris.</title>
        <authorList>
            <person name="Aradska J."/>
            <person name="Bulat T."/>
            <person name="Smidak R."/>
            <person name="Sarate P."/>
            <person name="Gangsoo J."/>
            <person name="Sialana F."/>
            <person name="Bilban M."/>
            <person name="Lubec G."/>
        </authorList>
    </citation>
    <scope>NUCLEOTIDE SEQUENCE</scope>
    <source>
        <tissue evidence="3">Skin</tissue>
    </source>
</reference>
<dbReference type="Gene3D" id="3.90.1150.10">
    <property type="entry name" value="Aspartate Aminotransferase, domain 1"/>
    <property type="match status" value="1"/>
</dbReference>
<evidence type="ECO:0000313" key="4">
    <source>
        <dbReference type="EMBL" id="CEK73828.1"/>
    </source>
</evidence>
<dbReference type="EMBL" id="HACG01026962">
    <property type="protein sequence ID" value="CEK73827.1"/>
    <property type="molecule type" value="Transcribed_RNA"/>
</dbReference>
<accession>A0A0B6ZZS0</accession>
<proteinExistence type="predicted"/>
<dbReference type="AlphaFoldDB" id="A0A0B6ZZS0"/>
<dbReference type="PANTHER" id="PTHR43092:SF2">
    <property type="entry name" value="HERCYNYLCYSTEINE SULFOXIDE LYASE"/>
    <property type="match status" value="1"/>
</dbReference>
<feature type="domain" description="Aminotransferase class V" evidence="2">
    <location>
        <begin position="141"/>
        <end position="319"/>
    </location>
</feature>
<keyword evidence="1" id="KW-0663">Pyridoxal phosphate</keyword>
<dbReference type="Pfam" id="PF00266">
    <property type="entry name" value="Aminotran_5"/>
    <property type="match status" value="1"/>
</dbReference>
<dbReference type="Gene3D" id="3.40.640.10">
    <property type="entry name" value="Type I PLP-dependent aspartate aminotransferase-like (Major domain)"/>
    <property type="match status" value="1"/>
</dbReference>
<sequence length="472" mass="52717">MLPVLGCRTTVRQMIMQKQDLVKSSTNSDSQTKRDFGSFHASNVQELLSLSEDYVPPSCPFITPSFEDYISTGEKSVTFGKNAKKEFFLLEESCCFLNHGAFGGVLKQALQTAQKWQEHAERQPLRFYDRQLLPLLVHVARRLAAFVGCDPKDLVLINNATFGINSVLASFPLKCADVILTFNITYGATKKLVHHICTKTGAINREAIIQFPVTGKQQILELLERELDRGDIKLVIVDHIPSNAPVIMPIADMIQACQRANVRVFVDGAHALGALSLNIAALDPDYYVSNAHKWLCCPKGAAFLYVKRGLQHQVRPVVVSHGLGSGFNSEFIWSGLHDYSPMLSLHTVLDFWSALGPDHIRGYMTKTAIDGGHILTEAWQTRLAAPDDMFGSMVLVELPTSIQSMFSTIDYDAAEMVQNILYKDFDIEVPVKSLQGQLYVRISAHIYNEKSDYDKLAYAIKLISQRDTDMNP</sequence>